<dbReference type="Proteomes" id="UP000568380">
    <property type="component" value="Unassembled WGS sequence"/>
</dbReference>
<comment type="caution">
    <text evidence="1">The sequence shown here is derived from an EMBL/GenBank/DDBJ whole genome shotgun (WGS) entry which is preliminary data.</text>
</comment>
<dbReference type="AlphaFoldDB" id="A0A7W8A2G8"/>
<gene>
    <name evidence="1" type="ORF">HNR40_002681</name>
</gene>
<organism evidence="1 2">
    <name type="scientific">Nonomuraea endophytica</name>
    <dbReference type="NCBI Taxonomy" id="714136"/>
    <lineage>
        <taxon>Bacteria</taxon>
        <taxon>Bacillati</taxon>
        <taxon>Actinomycetota</taxon>
        <taxon>Actinomycetes</taxon>
        <taxon>Streptosporangiales</taxon>
        <taxon>Streptosporangiaceae</taxon>
        <taxon>Nonomuraea</taxon>
    </lineage>
</organism>
<evidence type="ECO:0008006" key="3">
    <source>
        <dbReference type="Google" id="ProtNLM"/>
    </source>
</evidence>
<reference evidence="1 2" key="1">
    <citation type="submission" date="2020-08" db="EMBL/GenBank/DDBJ databases">
        <title>Genomic Encyclopedia of Type Strains, Phase IV (KMG-IV): sequencing the most valuable type-strain genomes for metagenomic binning, comparative biology and taxonomic classification.</title>
        <authorList>
            <person name="Goeker M."/>
        </authorList>
    </citation>
    <scope>NUCLEOTIDE SEQUENCE [LARGE SCALE GENOMIC DNA]</scope>
    <source>
        <strain evidence="1 2">DSM 45385</strain>
    </source>
</reference>
<dbReference type="EMBL" id="JACHIN010000003">
    <property type="protein sequence ID" value="MBB5077208.1"/>
    <property type="molecule type" value="Genomic_DNA"/>
</dbReference>
<dbReference type="RefSeq" id="WP_184960866.1">
    <property type="nucleotide sequence ID" value="NZ_JACHIN010000003.1"/>
</dbReference>
<name>A0A7W8A2G8_9ACTN</name>
<dbReference type="InterPro" id="IPR027434">
    <property type="entry name" value="Homing_endonucl"/>
</dbReference>
<accession>A0A7W8A2G8</accession>
<evidence type="ECO:0000313" key="1">
    <source>
        <dbReference type="EMBL" id="MBB5077208.1"/>
    </source>
</evidence>
<proteinExistence type="predicted"/>
<sequence length="255" mass="28447">MHPRDTVDRALHLSAQGLSDHQIAGACGVSAGAVRKWRTGDRRARDDPRSSGSCVRCARSPLPPQPPGVYAYLLGLYLGDGHVVHHRRGVYRLMISCSASWPGLIEAAAQAMAAVLPSSVGLLRRPGCVVVNSYSKHWPHLLPQHGPGKKHHRPIVLEPWQEHIADSFPGDLVRGLMHSDGYRGLNRVRRHFNGRDHWYEYPRYLFKNESGDILRICGEALDRLGVAWRHSKRNEISVARREAVALLDCHVGPKT</sequence>
<dbReference type="Gene3D" id="3.10.28.10">
    <property type="entry name" value="Homing endonucleases"/>
    <property type="match status" value="1"/>
</dbReference>
<evidence type="ECO:0000313" key="2">
    <source>
        <dbReference type="Proteomes" id="UP000568380"/>
    </source>
</evidence>
<protein>
    <recommendedName>
        <fullName evidence="3">Transcriptional regulator</fullName>
    </recommendedName>
</protein>
<keyword evidence="2" id="KW-1185">Reference proteome</keyword>